<dbReference type="Proteomes" id="UP000006729">
    <property type="component" value="Chromosome 8"/>
</dbReference>
<organism evidence="1 2">
    <name type="scientific">Populus trichocarpa</name>
    <name type="common">Western balsam poplar</name>
    <name type="synonym">Populus balsamifera subsp. trichocarpa</name>
    <dbReference type="NCBI Taxonomy" id="3694"/>
    <lineage>
        <taxon>Eukaryota</taxon>
        <taxon>Viridiplantae</taxon>
        <taxon>Streptophyta</taxon>
        <taxon>Embryophyta</taxon>
        <taxon>Tracheophyta</taxon>
        <taxon>Spermatophyta</taxon>
        <taxon>Magnoliopsida</taxon>
        <taxon>eudicotyledons</taxon>
        <taxon>Gunneridae</taxon>
        <taxon>Pentapetalae</taxon>
        <taxon>rosids</taxon>
        <taxon>fabids</taxon>
        <taxon>Malpighiales</taxon>
        <taxon>Salicaceae</taxon>
        <taxon>Saliceae</taxon>
        <taxon>Populus</taxon>
    </lineage>
</organism>
<name>A0ACC0SN02_POPTR</name>
<proteinExistence type="predicted"/>
<sequence length="48" mass="5461">MGKVCCSESDDAAFDMTKVFMVIIIAFVLMIICSPRPRPTPYAIYRCR</sequence>
<evidence type="ECO:0000313" key="1">
    <source>
        <dbReference type="EMBL" id="KAI9390640.1"/>
    </source>
</evidence>
<evidence type="ECO:0000313" key="2">
    <source>
        <dbReference type="Proteomes" id="UP000006729"/>
    </source>
</evidence>
<dbReference type="EMBL" id="CM009297">
    <property type="protein sequence ID" value="KAI9390640.1"/>
    <property type="molecule type" value="Genomic_DNA"/>
</dbReference>
<keyword evidence="2" id="KW-1185">Reference proteome</keyword>
<gene>
    <name evidence="1" type="ORF">POPTR_008G204750v4</name>
</gene>
<comment type="caution">
    <text evidence="1">The sequence shown here is derived from an EMBL/GenBank/DDBJ whole genome shotgun (WGS) entry which is preliminary data.</text>
</comment>
<protein>
    <submittedName>
        <fullName evidence="1">Uncharacterized protein</fullName>
    </submittedName>
</protein>
<accession>A0ACC0SN02</accession>
<reference evidence="1 2" key="1">
    <citation type="journal article" date="2006" name="Science">
        <title>The genome of black cottonwood, Populus trichocarpa (Torr. &amp; Gray).</title>
        <authorList>
            <person name="Tuskan G.A."/>
            <person name="Difazio S."/>
            <person name="Jansson S."/>
            <person name="Bohlmann J."/>
            <person name="Grigoriev I."/>
            <person name="Hellsten U."/>
            <person name="Putnam N."/>
            <person name="Ralph S."/>
            <person name="Rombauts S."/>
            <person name="Salamov A."/>
            <person name="Schein J."/>
            <person name="Sterck L."/>
            <person name="Aerts A."/>
            <person name="Bhalerao R.R."/>
            <person name="Bhalerao R.P."/>
            <person name="Blaudez D."/>
            <person name="Boerjan W."/>
            <person name="Brun A."/>
            <person name="Brunner A."/>
            <person name="Busov V."/>
            <person name="Campbell M."/>
            <person name="Carlson J."/>
            <person name="Chalot M."/>
            <person name="Chapman J."/>
            <person name="Chen G.L."/>
            <person name="Cooper D."/>
            <person name="Coutinho P.M."/>
            <person name="Couturier J."/>
            <person name="Covert S."/>
            <person name="Cronk Q."/>
            <person name="Cunningham R."/>
            <person name="Davis J."/>
            <person name="Degroeve S."/>
            <person name="Dejardin A."/>
            <person name="Depamphilis C."/>
            <person name="Detter J."/>
            <person name="Dirks B."/>
            <person name="Dubchak I."/>
            <person name="Duplessis S."/>
            <person name="Ehlting J."/>
            <person name="Ellis B."/>
            <person name="Gendler K."/>
            <person name="Goodstein D."/>
            <person name="Gribskov M."/>
            <person name="Grimwood J."/>
            <person name="Groover A."/>
            <person name="Gunter L."/>
            <person name="Hamberger B."/>
            <person name="Heinze B."/>
            <person name="Helariutta Y."/>
            <person name="Henrissat B."/>
            <person name="Holligan D."/>
            <person name="Holt R."/>
            <person name="Huang W."/>
            <person name="Islam-Faridi N."/>
            <person name="Jones S."/>
            <person name="Jones-Rhoades M."/>
            <person name="Jorgensen R."/>
            <person name="Joshi C."/>
            <person name="Kangasjarvi J."/>
            <person name="Karlsson J."/>
            <person name="Kelleher C."/>
            <person name="Kirkpatrick R."/>
            <person name="Kirst M."/>
            <person name="Kohler A."/>
            <person name="Kalluri U."/>
            <person name="Larimer F."/>
            <person name="Leebens-Mack J."/>
            <person name="Leple J.C."/>
            <person name="Locascio P."/>
            <person name="Lou Y."/>
            <person name="Lucas S."/>
            <person name="Martin F."/>
            <person name="Montanini B."/>
            <person name="Napoli C."/>
            <person name="Nelson D.R."/>
            <person name="Nelson C."/>
            <person name="Nieminen K."/>
            <person name="Nilsson O."/>
            <person name="Pereda V."/>
            <person name="Peter G."/>
            <person name="Philippe R."/>
            <person name="Pilate G."/>
            <person name="Poliakov A."/>
            <person name="Razumovskaya J."/>
            <person name="Richardson P."/>
            <person name="Rinaldi C."/>
            <person name="Ritland K."/>
            <person name="Rouze P."/>
            <person name="Ryaboy D."/>
            <person name="Schmutz J."/>
            <person name="Schrader J."/>
            <person name="Segerman B."/>
            <person name="Shin H."/>
            <person name="Siddiqui A."/>
            <person name="Sterky F."/>
            <person name="Terry A."/>
            <person name="Tsai C.J."/>
            <person name="Uberbacher E."/>
            <person name="Unneberg P."/>
            <person name="Vahala J."/>
            <person name="Wall K."/>
            <person name="Wessler S."/>
            <person name="Yang G."/>
            <person name="Yin T."/>
            <person name="Douglas C."/>
            <person name="Marra M."/>
            <person name="Sandberg G."/>
            <person name="Van de Peer Y."/>
            <person name="Rokhsar D."/>
        </authorList>
    </citation>
    <scope>NUCLEOTIDE SEQUENCE [LARGE SCALE GENOMIC DNA]</scope>
    <source>
        <strain evidence="2">cv. Nisqually</strain>
    </source>
</reference>